<evidence type="ECO:0000313" key="1">
    <source>
        <dbReference type="EMBL" id="KAJ1146292.1"/>
    </source>
</evidence>
<dbReference type="EMBL" id="JANPWB010000010">
    <property type="protein sequence ID" value="KAJ1146292.1"/>
    <property type="molecule type" value="Genomic_DNA"/>
</dbReference>
<proteinExistence type="predicted"/>
<dbReference type="AlphaFoldDB" id="A0AAV7R0I6"/>
<evidence type="ECO:0000313" key="2">
    <source>
        <dbReference type="Proteomes" id="UP001066276"/>
    </source>
</evidence>
<reference evidence="1" key="1">
    <citation type="journal article" date="2022" name="bioRxiv">
        <title>Sequencing and chromosome-scale assembly of the giantPleurodeles waltlgenome.</title>
        <authorList>
            <person name="Brown T."/>
            <person name="Elewa A."/>
            <person name="Iarovenko S."/>
            <person name="Subramanian E."/>
            <person name="Araus A.J."/>
            <person name="Petzold A."/>
            <person name="Susuki M."/>
            <person name="Suzuki K.-i.T."/>
            <person name="Hayashi T."/>
            <person name="Toyoda A."/>
            <person name="Oliveira C."/>
            <person name="Osipova E."/>
            <person name="Leigh N.D."/>
            <person name="Simon A."/>
            <person name="Yun M.H."/>
        </authorList>
    </citation>
    <scope>NUCLEOTIDE SEQUENCE</scope>
    <source>
        <strain evidence="1">20211129_DDA</strain>
        <tissue evidence="1">Liver</tissue>
    </source>
</reference>
<gene>
    <name evidence="1" type="ORF">NDU88_012570</name>
</gene>
<sequence length="116" mass="12505">MGLGLARQHSSTQYFQLVKNQSVQLPGPIGPPEVRLAWVAANDQKDTVSVLGCRWAHRSEPQSPCVNLAEVYSRNCSPPQATPIRQATLEGKLQLRLSVNLMGPSTSLDPSAGPTT</sequence>
<comment type="caution">
    <text evidence="1">The sequence shown here is derived from an EMBL/GenBank/DDBJ whole genome shotgun (WGS) entry which is preliminary data.</text>
</comment>
<keyword evidence="2" id="KW-1185">Reference proteome</keyword>
<protein>
    <submittedName>
        <fullName evidence="1">Uncharacterized protein</fullName>
    </submittedName>
</protein>
<dbReference type="Proteomes" id="UP001066276">
    <property type="component" value="Chromosome 6"/>
</dbReference>
<organism evidence="1 2">
    <name type="scientific">Pleurodeles waltl</name>
    <name type="common">Iberian ribbed newt</name>
    <dbReference type="NCBI Taxonomy" id="8319"/>
    <lineage>
        <taxon>Eukaryota</taxon>
        <taxon>Metazoa</taxon>
        <taxon>Chordata</taxon>
        <taxon>Craniata</taxon>
        <taxon>Vertebrata</taxon>
        <taxon>Euteleostomi</taxon>
        <taxon>Amphibia</taxon>
        <taxon>Batrachia</taxon>
        <taxon>Caudata</taxon>
        <taxon>Salamandroidea</taxon>
        <taxon>Salamandridae</taxon>
        <taxon>Pleurodelinae</taxon>
        <taxon>Pleurodeles</taxon>
    </lineage>
</organism>
<accession>A0AAV7R0I6</accession>
<name>A0AAV7R0I6_PLEWA</name>